<feature type="compositionally biased region" description="Polar residues" evidence="1">
    <location>
        <begin position="1"/>
        <end position="13"/>
    </location>
</feature>
<proteinExistence type="predicted"/>
<evidence type="ECO:0000256" key="1">
    <source>
        <dbReference type="SAM" id="MobiDB-lite"/>
    </source>
</evidence>
<evidence type="ECO:0000313" key="2">
    <source>
        <dbReference type="EMBL" id="KAJ4321283.1"/>
    </source>
</evidence>
<protein>
    <submittedName>
        <fullName evidence="2">Uncharacterized protein</fullName>
    </submittedName>
</protein>
<evidence type="ECO:0000313" key="3">
    <source>
        <dbReference type="Proteomes" id="UP001140502"/>
    </source>
</evidence>
<keyword evidence="3" id="KW-1185">Reference proteome</keyword>
<name>A0A9W8WDQ0_9HYPO</name>
<dbReference type="Proteomes" id="UP001140502">
    <property type="component" value="Unassembled WGS sequence"/>
</dbReference>
<dbReference type="AlphaFoldDB" id="A0A9W8WDQ0"/>
<accession>A0A9W8WDQ0</accession>
<dbReference type="EMBL" id="JAPEUR010000097">
    <property type="protein sequence ID" value="KAJ4321283.1"/>
    <property type="molecule type" value="Genomic_DNA"/>
</dbReference>
<feature type="region of interest" description="Disordered" evidence="1">
    <location>
        <begin position="1"/>
        <end position="53"/>
    </location>
</feature>
<sequence length="123" mass="13058">MLEDNSGQPNMASQEDPAANKIRRTSFSPWSSGIMGSRPGAVPKSQAQGPEPSRIVSDILEGAAVKASVAGGLASNAKIQALQKEWERNNAQIQVHAAAPFYRAFSAIFYRATRCALTQASPA</sequence>
<organism evidence="2 3">
    <name type="scientific">Fusarium piperis</name>
    <dbReference type="NCBI Taxonomy" id="1435070"/>
    <lineage>
        <taxon>Eukaryota</taxon>
        <taxon>Fungi</taxon>
        <taxon>Dikarya</taxon>
        <taxon>Ascomycota</taxon>
        <taxon>Pezizomycotina</taxon>
        <taxon>Sordariomycetes</taxon>
        <taxon>Hypocreomycetidae</taxon>
        <taxon>Hypocreales</taxon>
        <taxon>Nectriaceae</taxon>
        <taxon>Fusarium</taxon>
        <taxon>Fusarium solani species complex</taxon>
    </lineage>
</organism>
<gene>
    <name evidence="2" type="ORF">N0V84_005417</name>
</gene>
<reference evidence="2" key="1">
    <citation type="submission" date="2022-10" db="EMBL/GenBank/DDBJ databases">
        <title>Tapping the CABI collections for fungal endophytes: first genome assemblies for Collariella, Neodidymelliopsis, Ascochyta clinopodiicola, Didymella pomorum, Didymosphaeria variabile, Neocosmospora piperis and Neocucurbitaria cava.</title>
        <authorList>
            <person name="Hill R."/>
        </authorList>
    </citation>
    <scope>NUCLEOTIDE SEQUENCE</scope>
    <source>
        <strain evidence="2">IMI 366586</strain>
    </source>
</reference>
<comment type="caution">
    <text evidence="2">The sequence shown here is derived from an EMBL/GenBank/DDBJ whole genome shotgun (WGS) entry which is preliminary data.</text>
</comment>